<gene>
    <name evidence="1" type="ORF">GHC21_10030</name>
</gene>
<name>A0ABX6DME1_KLUIN</name>
<proteinExistence type="predicted"/>
<dbReference type="Proteomes" id="UP000344450">
    <property type="component" value="Chromosome"/>
</dbReference>
<protein>
    <submittedName>
        <fullName evidence="1">DUF1187 family protein</fullName>
    </submittedName>
</protein>
<evidence type="ECO:0000313" key="1">
    <source>
        <dbReference type="EMBL" id="QGH29973.1"/>
    </source>
</evidence>
<dbReference type="Pfam" id="PF06688">
    <property type="entry name" value="DUF1187"/>
    <property type="match status" value="1"/>
</dbReference>
<sequence length="61" mass="7147">MYKIEAVIFRTGSMPVNWVRYTDKPMTLKQCKIFLTAVKNNPKNAIYFPDIDVRDFSCTKV</sequence>
<dbReference type="InterPro" id="IPR009572">
    <property type="entry name" value="DUF1187"/>
</dbReference>
<reference evidence="1 2" key="1">
    <citation type="submission" date="2019-10" db="EMBL/GenBank/DDBJ databases">
        <title>Complete genome sequencing of drug resistant plasmids in Kluyvera intermedia.</title>
        <authorList>
            <person name="Ke C."/>
            <person name="Jian S."/>
        </authorList>
    </citation>
    <scope>NUCLEOTIDE SEQUENCE [LARGE SCALE GENOMIC DNA]</scope>
    <source>
        <strain evidence="1 2">N2-1</strain>
    </source>
</reference>
<keyword evidence="2" id="KW-1185">Reference proteome</keyword>
<evidence type="ECO:0000313" key="2">
    <source>
        <dbReference type="Proteomes" id="UP000344450"/>
    </source>
</evidence>
<accession>A0ABX6DME1</accession>
<organism evidence="1 2">
    <name type="scientific">Kluyvera intermedia</name>
    <name type="common">Enterobacter intermedius</name>
    <dbReference type="NCBI Taxonomy" id="61648"/>
    <lineage>
        <taxon>Bacteria</taxon>
        <taxon>Pseudomonadati</taxon>
        <taxon>Pseudomonadota</taxon>
        <taxon>Gammaproteobacteria</taxon>
        <taxon>Enterobacterales</taxon>
        <taxon>Enterobacteriaceae</taxon>
        <taxon>Kluyvera</taxon>
    </lineage>
</organism>
<dbReference type="EMBL" id="CP045845">
    <property type="protein sequence ID" value="QGH29973.1"/>
    <property type="molecule type" value="Genomic_DNA"/>
</dbReference>
<dbReference type="RefSeq" id="WP_153742817.1">
    <property type="nucleotide sequence ID" value="NZ_CP119319.1"/>
</dbReference>